<protein>
    <recommendedName>
        <fullName evidence="18">Thiol:disulfide interchange protein DsbD</fullName>
        <ecNumber evidence="18">1.8.1.8</ecNumber>
    </recommendedName>
    <alternativeName>
        <fullName evidence="18">Protein-disulfide reductase</fullName>
        <shortName evidence="18">Disulfide reductase</shortName>
    </alternativeName>
</protein>
<feature type="transmembrane region" description="Helical" evidence="18">
    <location>
        <begin position="258"/>
        <end position="282"/>
    </location>
</feature>
<evidence type="ECO:0000256" key="11">
    <source>
        <dbReference type="ARBA" id="ARBA00023002"/>
    </source>
</evidence>
<evidence type="ECO:0000256" key="14">
    <source>
        <dbReference type="ARBA" id="ARBA00023157"/>
    </source>
</evidence>
<comment type="catalytic activity">
    <reaction evidence="16 18">
        <text>[protein]-dithiol + NAD(+) = [protein]-disulfide + NADH + H(+)</text>
        <dbReference type="Rhea" id="RHEA:18749"/>
        <dbReference type="Rhea" id="RHEA-COMP:10593"/>
        <dbReference type="Rhea" id="RHEA-COMP:10594"/>
        <dbReference type="ChEBI" id="CHEBI:15378"/>
        <dbReference type="ChEBI" id="CHEBI:29950"/>
        <dbReference type="ChEBI" id="CHEBI:50058"/>
        <dbReference type="ChEBI" id="CHEBI:57540"/>
        <dbReference type="ChEBI" id="CHEBI:57945"/>
        <dbReference type="EC" id="1.8.1.8"/>
    </reaction>
</comment>
<organism evidence="21 22">
    <name type="scientific">Amphritea atlantica</name>
    <dbReference type="NCBI Taxonomy" id="355243"/>
    <lineage>
        <taxon>Bacteria</taxon>
        <taxon>Pseudomonadati</taxon>
        <taxon>Pseudomonadota</taxon>
        <taxon>Gammaproteobacteria</taxon>
        <taxon>Oceanospirillales</taxon>
        <taxon>Oceanospirillaceae</taxon>
        <taxon>Amphritea</taxon>
    </lineage>
</organism>
<evidence type="ECO:0000256" key="16">
    <source>
        <dbReference type="ARBA" id="ARBA00047388"/>
    </source>
</evidence>
<feature type="disulfide bond" description="Redox-active" evidence="18">
    <location>
        <begin position="233"/>
        <end position="355"/>
    </location>
</feature>
<feature type="signal peptide" evidence="18">
    <location>
        <begin position="1"/>
        <end position="29"/>
    </location>
</feature>
<evidence type="ECO:0000256" key="2">
    <source>
        <dbReference type="ARBA" id="ARBA00007241"/>
    </source>
</evidence>
<evidence type="ECO:0000313" key="22">
    <source>
        <dbReference type="Proteomes" id="UP000198749"/>
    </source>
</evidence>
<evidence type="ECO:0000256" key="3">
    <source>
        <dbReference type="ARBA" id="ARBA00022448"/>
    </source>
</evidence>
<evidence type="ECO:0000256" key="7">
    <source>
        <dbReference type="ARBA" id="ARBA00022729"/>
    </source>
</evidence>
<dbReference type="InterPro" id="IPR028250">
    <property type="entry name" value="DsbDN"/>
</dbReference>
<dbReference type="OrthoDB" id="9811036at2"/>
<feature type="domain" description="Thioredoxin" evidence="20">
    <location>
        <begin position="505"/>
        <end position="631"/>
    </location>
</feature>
<evidence type="ECO:0000256" key="17">
    <source>
        <dbReference type="ARBA" id="ARBA00047804"/>
    </source>
</evidence>
<dbReference type="GO" id="GO:0009055">
    <property type="term" value="F:electron transfer activity"/>
    <property type="evidence" value="ECO:0007669"/>
    <property type="project" value="UniProtKB-UniRule"/>
</dbReference>
<proteinExistence type="inferred from homology"/>
<dbReference type="SUPFAM" id="SSF52833">
    <property type="entry name" value="Thioredoxin-like"/>
    <property type="match status" value="1"/>
</dbReference>
<evidence type="ECO:0000256" key="18">
    <source>
        <dbReference type="HAMAP-Rule" id="MF_00399"/>
    </source>
</evidence>
<dbReference type="RefSeq" id="WP_091358462.1">
    <property type="nucleotide sequence ID" value="NZ_AP025284.1"/>
</dbReference>
<dbReference type="STRING" id="355243.SAMN03080615_02438"/>
<reference evidence="22" key="1">
    <citation type="submission" date="2016-10" db="EMBL/GenBank/DDBJ databases">
        <authorList>
            <person name="Varghese N."/>
            <person name="Submissions S."/>
        </authorList>
    </citation>
    <scope>NUCLEOTIDE SEQUENCE [LARGE SCALE GENOMIC DNA]</scope>
    <source>
        <strain evidence="22">DSM 18887</strain>
    </source>
</reference>
<evidence type="ECO:0000313" key="21">
    <source>
        <dbReference type="EMBL" id="SEQ69705.1"/>
    </source>
</evidence>
<dbReference type="InterPro" id="IPR003834">
    <property type="entry name" value="Cyt_c_assmbl_TM_dom"/>
</dbReference>
<evidence type="ECO:0000256" key="13">
    <source>
        <dbReference type="ARBA" id="ARBA00023136"/>
    </source>
</evidence>
<dbReference type="InterPro" id="IPR013766">
    <property type="entry name" value="Thioredoxin_domain"/>
</dbReference>
<feature type="transmembrane region" description="Helical" evidence="18">
    <location>
        <begin position="414"/>
        <end position="432"/>
    </location>
</feature>
<keyword evidence="7 18" id="KW-0732">Signal</keyword>
<dbReference type="Gene3D" id="2.60.40.1250">
    <property type="entry name" value="Thiol:disulfide interchange protein DsbD, N-terminal domain"/>
    <property type="match status" value="1"/>
</dbReference>
<dbReference type="NCBIfam" id="NF001419">
    <property type="entry name" value="PRK00293.1"/>
    <property type="match status" value="1"/>
</dbReference>
<feature type="transmembrane region" description="Helical" evidence="18">
    <location>
        <begin position="438"/>
        <end position="455"/>
    </location>
</feature>
<accession>A0A1H9I5L1</accession>
<evidence type="ECO:0000259" key="20">
    <source>
        <dbReference type="PROSITE" id="PS51352"/>
    </source>
</evidence>
<dbReference type="Pfam" id="PF13899">
    <property type="entry name" value="Thioredoxin_7"/>
    <property type="match status" value="1"/>
</dbReference>
<dbReference type="Gene3D" id="3.40.30.10">
    <property type="entry name" value="Glutaredoxin"/>
    <property type="match status" value="1"/>
</dbReference>
<keyword evidence="13 18" id="KW-0472">Membrane</keyword>
<dbReference type="HAMAP" id="MF_00399">
    <property type="entry name" value="DbsD"/>
    <property type="match status" value="1"/>
</dbReference>
<keyword evidence="5 18" id="KW-0997">Cell inner membrane</keyword>
<feature type="disulfide bond" description="Redox-active" evidence="18">
    <location>
        <begin position="141"/>
        <end position="147"/>
    </location>
</feature>
<feature type="transmembrane region" description="Helical" evidence="18">
    <location>
        <begin position="467"/>
        <end position="488"/>
    </location>
</feature>
<feature type="transmembrane region" description="Helical" evidence="18">
    <location>
        <begin position="205"/>
        <end position="238"/>
    </location>
</feature>
<feature type="compositionally biased region" description="Polar residues" evidence="19">
    <location>
        <begin position="166"/>
        <end position="186"/>
    </location>
</feature>
<keyword evidence="9 18" id="KW-0249">Electron transport</keyword>
<feature type="compositionally biased region" description="Low complexity" evidence="19">
    <location>
        <begin position="188"/>
        <end position="198"/>
    </location>
</feature>
<keyword evidence="10 18" id="KW-1133">Transmembrane helix</keyword>
<feature type="region of interest" description="Disordered" evidence="19">
    <location>
        <begin position="166"/>
        <end position="198"/>
    </location>
</feature>
<dbReference type="Pfam" id="PF11412">
    <property type="entry name" value="DsbD_N"/>
    <property type="match status" value="1"/>
</dbReference>
<evidence type="ECO:0000256" key="19">
    <source>
        <dbReference type="SAM" id="MobiDB-lite"/>
    </source>
</evidence>
<keyword evidence="6 18" id="KW-0812">Transmembrane</keyword>
<feature type="transmembrane region" description="Helical" evidence="18">
    <location>
        <begin position="294"/>
        <end position="316"/>
    </location>
</feature>
<keyword evidence="11 18" id="KW-0560">Oxidoreductase</keyword>
<feature type="disulfide bond" description="Redox-active" evidence="18">
    <location>
        <begin position="548"/>
        <end position="551"/>
    </location>
</feature>
<dbReference type="GO" id="GO:0017004">
    <property type="term" value="P:cytochrome complex assembly"/>
    <property type="evidence" value="ECO:0007669"/>
    <property type="project" value="UniProtKB-UniRule"/>
</dbReference>
<evidence type="ECO:0000256" key="9">
    <source>
        <dbReference type="ARBA" id="ARBA00022982"/>
    </source>
</evidence>
<evidence type="ECO:0000256" key="5">
    <source>
        <dbReference type="ARBA" id="ARBA00022519"/>
    </source>
</evidence>
<keyword evidence="4 18" id="KW-1003">Cell membrane</keyword>
<keyword evidence="3 18" id="KW-0813">Transport</keyword>
<dbReference type="SUPFAM" id="SSF74863">
    <property type="entry name" value="Thiol:disulfide interchange protein DsbD, N-terminal domain (DsbD-alpha)"/>
    <property type="match status" value="1"/>
</dbReference>
<evidence type="ECO:0000256" key="10">
    <source>
        <dbReference type="ARBA" id="ARBA00022989"/>
    </source>
</evidence>
<gene>
    <name evidence="18" type="primary">dsbD</name>
    <name evidence="21" type="ORF">SAMN03080615_02438</name>
</gene>
<dbReference type="InterPro" id="IPR036249">
    <property type="entry name" value="Thioredoxin-like_sf"/>
</dbReference>
<name>A0A1H9I5L1_9GAMM</name>
<comment type="function">
    <text evidence="18">Required to facilitate the formation of correct disulfide bonds in some periplasmic proteins and for the assembly of the periplasmic c-type cytochromes. Acts by transferring electrons from cytoplasmic thioredoxin to the periplasm. This transfer involves a cascade of disulfide bond formation and reduction steps.</text>
</comment>
<evidence type="ECO:0000256" key="8">
    <source>
        <dbReference type="ARBA" id="ARBA00022748"/>
    </source>
</evidence>
<evidence type="ECO:0000256" key="15">
    <source>
        <dbReference type="ARBA" id="ARBA00023284"/>
    </source>
</evidence>
<sequence length="631" mass="67837" precursor="true">MPLLFQRLTMPATVILMLLFLPFSTPVSAGLFDNANPFAGDDGPLQVEQAFVFDYEQDADGAVKLIWTIADGYYLYRDKIQLDYTPEVEELDRRYSDAEEKDDPLFGQVWVYHNQAVVNLDLTSTTGQPVDSVVTVNYQGCWEGGICYPPVTRTFNLTQLPVNPGQTGDTATVDSNTQPVVSQPDTAPSITTPSSSPIQSEQDRFAALISGSGLLLTLGAFFVAGLALALTPCVFPMIPILSSIIAGHGHKTTARHGFFLSLIYVLSVSLTYTVAGVIAGLFGENLQAAFQNVWVISFFSLIFVLLSLSMFGFYELQLPSSWQSRLNSMSNSQKGGTVMGVMVMGLLSALIVGPCMAAPLAGALIYIGQSGDPLMGGAALFSLSLGMGVPLLIVGASAGKLLPKAGLWMESVKAGFGVMLLLLAVWMLDRVIADNVALLLYAVILLVAAVHMKALDRLKDNAAGWSYFWKGVGVVLLLYGGILFIGGLTGGKSLMQPLKGFAVSGAGAQSGPEMNFVTVTNKQQLDSLLSDAKARQQPVMLDFYADWCISCVELDNLTFADRSVQQGLSGFKRIKVDVTANDDAAKELSALYRVIGPPALIFYDRAGQYHPNMTLIGVIEPDVFVRHIAGL</sequence>
<dbReference type="InterPro" id="IPR036929">
    <property type="entry name" value="DsbDN_sf"/>
</dbReference>
<dbReference type="EC" id="1.8.1.8" evidence="18"/>
<dbReference type="Proteomes" id="UP000198749">
    <property type="component" value="Unassembled WGS sequence"/>
</dbReference>
<evidence type="ECO:0000256" key="12">
    <source>
        <dbReference type="ARBA" id="ARBA00023027"/>
    </source>
</evidence>
<comment type="subcellular location">
    <subcellularLocation>
        <location evidence="1 18">Cell inner membrane</location>
        <topology evidence="1 18">Multi-pass membrane protein</topology>
    </subcellularLocation>
</comment>
<dbReference type="Pfam" id="PF02683">
    <property type="entry name" value="DsbD_TM"/>
    <property type="match status" value="1"/>
</dbReference>
<dbReference type="InterPro" id="IPR022910">
    <property type="entry name" value="Thiol_diS_interchange_DbsD"/>
</dbReference>
<dbReference type="GO" id="GO:0045454">
    <property type="term" value="P:cell redox homeostasis"/>
    <property type="evidence" value="ECO:0007669"/>
    <property type="project" value="TreeGrafter"/>
</dbReference>
<keyword evidence="12 18" id="KW-0520">NAD</keyword>
<dbReference type="EMBL" id="FOGB01000006">
    <property type="protein sequence ID" value="SEQ69705.1"/>
    <property type="molecule type" value="Genomic_DNA"/>
</dbReference>
<dbReference type="PROSITE" id="PS51352">
    <property type="entry name" value="THIOREDOXIN_2"/>
    <property type="match status" value="1"/>
</dbReference>
<keyword evidence="22" id="KW-1185">Reference proteome</keyword>
<feature type="chain" id="PRO_5011803798" description="Thiol:disulfide interchange protein DsbD" evidence="18">
    <location>
        <begin position="30"/>
        <end position="631"/>
    </location>
</feature>
<feature type="transmembrane region" description="Helical" evidence="18">
    <location>
        <begin position="379"/>
        <end position="402"/>
    </location>
</feature>
<dbReference type="AlphaFoldDB" id="A0A1H9I5L1"/>
<dbReference type="GO" id="GO:0005886">
    <property type="term" value="C:plasma membrane"/>
    <property type="evidence" value="ECO:0007669"/>
    <property type="project" value="UniProtKB-SubCell"/>
</dbReference>
<evidence type="ECO:0000256" key="4">
    <source>
        <dbReference type="ARBA" id="ARBA00022475"/>
    </source>
</evidence>
<evidence type="ECO:0000256" key="1">
    <source>
        <dbReference type="ARBA" id="ARBA00004429"/>
    </source>
</evidence>
<feature type="transmembrane region" description="Helical" evidence="18">
    <location>
        <begin position="337"/>
        <end position="367"/>
    </location>
</feature>
<comment type="catalytic activity">
    <reaction evidence="17 18">
        <text>[protein]-dithiol + NADP(+) = [protein]-disulfide + NADPH + H(+)</text>
        <dbReference type="Rhea" id="RHEA:18753"/>
        <dbReference type="Rhea" id="RHEA-COMP:10593"/>
        <dbReference type="Rhea" id="RHEA-COMP:10594"/>
        <dbReference type="ChEBI" id="CHEBI:15378"/>
        <dbReference type="ChEBI" id="CHEBI:29950"/>
        <dbReference type="ChEBI" id="CHEBI:50058"/>
        <dbReference type="ChEBI" id="CHEBI:57783"/>
        <dbReference type="ChEBI" id="CHEBI:58349"/>
        <dbReference type="EC" id="1.8.1.8"/>
    </reaction>
</comment>
<dbReference type="PANTHER" id="PTHR32234:SF0">
    <property type="entry name" value="THIOL:DISULFIDE INTERCHANGE PROTEIN DSBD"/>
    <property type="match status" value="1"/>
</dbReference>
<dbReference type="CDD" id="cd02953">
    <property type="entry name" value="DsbDgamma"/>
    <property type="match status" value="1"/>
</dbReference>
<dbReference type="PANTHER" id="PTHR32234">
    <property type="entry name" value="THIOL:DISULFIDE INTERCHANGE PROTEIN DSBD"/>
    <property type="match status" value="1"/>
</dbReference>
<dbReference type="GO" id="GO:0047134">
    <property type="term" value="F:protein-disulfide reductase [NAD(P)H] activity"/>
    <property type="evidence" value="ECO:0007669"/>
    <property type="project" value="UniProtKB-UniRule"/>
</dbReference>
<dbReference type="InterPro" id="IPR035671">
    <property type="entry name" value="DsbD_gamma"/>
</dbReference>
<keyword evidence="15 18" id="KW-0676">Redox-active center</keyword>
<evidence type="ECO:0000256" key="6">
    <source>
        <dbReference type="ARBA" id="ARBA00022692"/>
    </source>
</evidence>
<keyword evidence="8 18" id="KW-0201">Cytochrome c-type biogenesis</keyword>
<keyword evidence="14 18" id="KW-1015">Disulfide bond</keyword>
<comment type="similarity">
    <text evidence="2 18">Belongs to the thioredoxin family. DsbD subfamily.</text>
</comment>